<dbReference type="AlphaFoldDB" id="A0AAN7UDV3"/>
<gene>
    <name evidence="1" type="ORF">RRF57_006165</name>
</gene>
<accession>A0AAN7UDV3</accession>
<keyword evidence="2" id="KW-1185">Reference proteome</keyword>
<name>A0AAN7UDV3_9PEZI</name>
<reference evidence="1 2" key="1">
    <citation type="submission" date="2023-10" db="EMBL/GenBank/DDBJ databases">
        <title>Draft genome sequence of Xylaria bambusicola isolate GMP-LS, the root and basal stem rot pathogen of sugarcane in Indonesia.</title>
        <authorList>
            <person name="Selvaraj P."/>
            <person name="Muralishankar V."/>
            <person name="Muruganantham S."/>
            <person name="Sp S."/>
            <person name="Haryani S."/>
            <person name="Lau K.J.X."/>
            <person name="Naqvi N.I."/>
        </authorList>
    </citation>
    <scope>NUCLEOTIDE SEQUENCE [LARGE SCALE GENOMIC DNA]</scope>
    <source>
        <strain evidence="1">GMP-LS</strain>
    </source>
</reference>
<sequence>MSVVRGLRIVLKDERLPISGWQLPPRQVHIEGLWGVGGKGAVETRVLPPSECMNYVLLEGIPVQGAGAVRRVWA</sequence>
<evidence type="ECO:0000313" key="1">
    <source>
        <dbReference type="EMBL" id="KAK5630450.1"/>
    </source>
</evidence>
<organism evidence="1 2">
    <name type="scientific">Xylaria bambusicola</name>
    <dbReference type="NCBI Taxonomy" id="326684"/>
    <lineage>
        <taxon>Eukaryota</taxon>
        <taxon>Fungi</taxon>
        <taxon>Dikarya</taxon>
        <taxon>Ascomycota</taxon>
        <taxon>Pezizomycotina</taxon>
        <taxon>Sordariomycetes</taxon>
        <taxon>Xylariomycetidae</taxon>
        <taxon>Xylariales</taxon>
        <taxon>Xylariaceae</taxon>
        <taxon>Xylaria</taxon>
    </lineage>
</organism>
<dbReference type="EMBL" id="JAWHQM010000016">
    <property type="protein sequence ID" value="KAK5630450.1"/>
    <property type="molecule type" value="Genomic_DNA"/>
</dbReference>
<proteinExistence type="predicted"/>
<evidence type="ECO:0000313" key="2">
    <source>
        <dbReference type="Proteomes" id="UP001305414"/>
    </source>
</evidence>
<comment type="caution">
    <text evidence="1">The sequence shown here is derived from an EMBL/GenBank/DDBJ whole genome shotgun (WGS) entry which is preliminary data.</text>
</comment>
<protein>
    <submittedName>
        <fullName evidence="1">Uncharacterized protein</fullName>
    </submittedName>
</protein>
<dbReference type="Proteomes" id="UP001305414">
    <property type="component" value="Unassembled WGS sequence"/>
</dbReference>